<dbReference type="PANTHER" id="PTHR43174">
    <property type="entry name" value="UDP-N-ACETYLGLUCOSAMINE 2-EPIMERASE"/>
    <property type="match status" value="1"/>
</dbReference>
<dbReference type="Pfam" id="PF02350">
    <property type="entry name" value="Epimerase_2"/>
    <property type="match status" value="1"/>
</dbReference>
<feature type="non-terminal residue" evidence="2">
    <location>
        <position position="242"/>
    </location>
</feature>
<sequence>MQKPQIHIVLGTRPEIIKLSPVLSEFKRRRMRYKLIHTGQHYSLNMDKIFFKDLMIPEPDYLLGVGPGPQGSQTGKILIKIEKIFLKERPDVVLVEGDTNSVFATALAATKLKIKLAHVEAGLRSFYREMPEEINRILTDHISDYLFAPTQISKENLLNEGIDKSKIFVIGNTIVDATLKNISIAVKKSKILSRLNVLKDNYFLLTLHRVENVDIKERLKEIISSIKELCKKYLVVFPAHPR</sequence>
<name>X1SKT3_9ZZZZ</name>
<dbReference type="PANTHER" id="PTHR43174:SF1">
    <property type="entry name" value="UDP-N-ACETYLGLUCOSAMINE 2-EPIMERASE"/>
    <property type="match status" value="1"/>
</dbReference>
<comment type="caution">
    <text evidence="2">The sequence shown here is derived from an EMBL/GenBank/DDBJ whole genome shotgun (WGS) entry which is preliminary data.</text>
</comment>
<dbReference type="InterPro" id="IPR029767">
    <property type="entry name" value="WecB-like"/>
</dbReference>
<dbReference type="CDD" id="cd03786">
    <property type="entry name" value="GTB_UDP-GlcNAc_2-Epimerase"/>
    <property type="match status" value="1"/>
</dbReference>
<dbReference type="Gene3D" id="3.40.50.2000">
    <property type="entry name" value="Glycogen Phosphorylase B"/>
    <property type="match status" value="2"/>
</dbReference>
<dbReference type="EMBL" id="BARW01003552">
    <property type="protein sequence ID" value="GAI68404.1"/>
    <property type="molecule type" value="Genomic_DNA"/>
</dbReference>
<dbReference type="NCBIfam" id="TIGR00236">
    <property type="entry name" value="wecB"/>
    <property type="match status" value="1"/>
</dbReference>
<feature type="domain" description="UDP-N-acetylglucosamine 2-epimerase" evidence="1">
    <location>
        <begin position="28"/>
        <end position="241"/>
    </location>
</feature>
<organism evidence="2">
    <name type="scientific">marine sediment metagenome</name>
    <dbReference type="NCBI Taxonomy" id="412755"/>
    <lineage>
        <taxon>unclassified sequences</taxon>
        <taxon>metagenomes</taxon>
        <taxon>ecological metagenomes</taxon>
    </lineage>
</organism>
<protein>
    <recommendedName>
        <fullName evidence="1">UDP-N-acetylglucosamine 2-epimerase domain-containing protein</fullName>
    </recommendedName>
</protein>
<dbReference type="InterPro" id="IPR003331">
    <property type="entry name" value="UDP_GlcNAc_Epimerase_2_dom"/>
</dbReference>
<dbReference type="SUPFAM" id="SSF53756">
    <property type="entry name" value="UDP-Glycosyltransferase/glycogen phosphorylase"/>
    <property type="match status" value="1"/>
</dbReference>
<dbReference type="AlphaFoldDB" id="X1SKT3"/>
<accession>X1SKT3</accession>
<proteinExistence type="predicted"/>
<evidence type="ECO:0000313" key="2">
    <source>
        <dbReference type="EMBL" id="GAI68404.1"/>
    </source>
</evidence>
<reference evidence="2" key="1">
    <citation type="journal article" date="2014" name="Front. Microbiol.">
        <title>High frequency of phylogenetically diverse reductive dehalogenase-homologous genes in deep subseafloor sedimentary metagenomes.</title>
        <authorList>
            <person name="Kawai M."/>
            <person name="Futagami T."/>
            <person name="Toyoda A."/>
            <person name="Takaki Y."/>
            <person name="Nishi S."/>
            <person name="Hori S."/>
            <person name="Arai W."/>
            <person name="Tsubouchi T."/>
            <person name="Morono Y."/>
            <person name="Uchiyama I."/>
            <person name="Ito T."/>
            <person name="Fujiyama A."/>
            <person name="Inagaki F."/>
            <person name="Takami H."/>
        </authorList>
    </citation>
    <scope>NUCLEOTIDE SEQUENCE</scope>
    <source>
        <strain evidence="2">Expedition CK06-06</strain>
    </source>
</reference>
<gene>
    <name evidence="2" type="ORF">S12H4_08971</name>
</gene>
<evidence type="ECO:0000259" key="1">
    <source>
        <dbReference type="Pfam" id="PF02350"/>
    </source>
</evidence>